<keyword evidence="4" id="KW-0732">Signal</keyword>
<comment type="function">
    <text evidence="1">Alpha-L-fucosidase is responsible for hydrolyzing the alpha-1,6-linked fucose joined to the reducing-end N-acetylglucosamine of the carbohydrate moieties of glycoproteins.</text>
</comment>
<evidence type="ECO:0000256" key="2">
    <source>
        <dbReference type="ARBA" id="ARBA00007951"/>
    </source>
</evidence>
<accession>A0A174GMI2</accession>
<dbReference type="GO" id="GO:0004560">
    <property type="term" value="F:alpha-L-fucosidase activity"/>
    <property type="evidence" value="ECO:0007669"/>
    <property type="project" value="InterPro"/>
</dbReference>
<organism evidence="8 9">
    <name type="scientific">Faecalicatena contorta</name>
    <dbReference type="NCBI Taxonomy" id="39482"/>
    <lineage>
        <taxon>Bacteria</taxon>
        <taxon>Bacillati</taxon>
        <taxon>Bacillota</taxon>
        <taxon>Clostridia</taxon>
        <taxon>Lachnospirales</taxon>
        <taxon>Lachnospiraceae</taxon>
        <taxon>Faecalicatena</taxon>
    </lineage>
</organism>
<evidence type="ECO:0000313" key="9">
    <source>
        <dbReference type="Proteomes" id="UP000095544"/>
    </source>
</evidence>
<sequence length="416" mass="48912">MTRDHWFKDAKYGLFIHWGIYSMLGGVYKGEKIPYGAEWIMKNAEIPLQEYRKLAETFTPVDFDAEDIVRKAKKWGMKYIVFTAKHHDGFAMYHSEVSDYNIMNTPFRRDPLKELAEECRKQGMILGIYYSQMQDWEDENGWGNEWDFKPDKEKDFEKYFYNKVKPQVKELLTNYGEVGIMWFDTPYVMPVHLCEELRAYTKSLQPDCLVNGRIGYKLGDYRQMSDNEIPVLSFPGDWETPMTLNDTWGYSRVDHNWKSASDVLYKLVDVVGKGGNLLLNIGPDEKGKVPEGSCKVLDEAGRWLDLNGESIYKCNLNMDFQYEISWGRVTGNDSKMFLHVFKYPEFPYEILITGLKTKIKKVMILDNREELQFFQSYEPARDEYRFRVLLPKNGKLDKDLVLCAEYEGEIEIQKLE</sequence>
<evidence type="ECO:0000313" key="8">
    <source>
        <dbReference type="EMBL" id="CUO63171.1"/>
    </source>
</evidence>
<dbReference type="SMART" id="SM00812">
    <property type="entry name" value="Alpha_L_fucos"/>
    <property type="match status" value="1"/>
</dbReference>
<dbReference type="PIRSF" id="PIRSF001092">
    <property type="entry name" value="Alpha-L-fucosidase"/>
    <property type="match status" value="1"/>
</dbReference>
<dbReference type="GO" id="GO:0016139">
    <property type="term" value="P:glycoside catabolic process"/>
    <property type="evidence" value="ECO:0007669"/>
    <property type="project" value="TreeGrafter"/>
</dbReference>
<dbReference type="GO" id="GO:0006004">
    <property type="term" value="P:fucose metabolic process"/>
    <property type="evidence" value="ECO:0007669"/>
    <property type="project" value="InterPro"/>
</dbReference>
<dbReference type="Pfam" id="PF01120">
    <property type="entry name" value="Alpha_L_fucos"/>
    <property type="match status" value="1"/>
</dbReference>
<dbReference type="RefSeq" id="WP_055153716.1">
    <property type="nucleotide sequence ID" value="NZ_CYZU01000025.1"/>
</dbReference>
<proteinExistence type="inferred from homology"/>
<dbReference type="InterPro" id="IPR057739">
    <property type="entry name" value="Glyco_hydro_29_N"/>
</dbReference>
<evidence type="ECO:0000256" key="5">
    <source>
        <dbReference type="ARBA" id="ARBA00022801"/>
    </source>
</evidence>
<reference evidence="8 9" key="1">
    <citation type="submission" date="2015-09" db="EMBL/GenBank/DDBJ databases">
        <authorList>
            <consortium name="Pathogen Informatics"/>
        </authorList>
    </citation>
    <scope>NUCLEOTIDE SEQUENCE [LARGE SCALE GENOMIC DNA]</scope>
    <source>
        <strain evidence="8 9">2789STDY5834876</strain>
    </source>
</reference>
<dbReference type="OrthoDB" id="107551at2"/>
<dbReference type="PANTHER" id="PTHR10030">
    <property type="entry name" value="ALPHA-L-FUCOSIDASE"/>
    <property type="match status" value="1"/>
</dbReference>
<evidence type="ECO:0000256" key="3">
    <source>
        <dbReference type="ARBA" id="ARBA00012662"/>
    </source>
</evidence>
<dbReference type="STRING" id="39482.ERS852491_02798"/>
<keyword evidence="5" id="KW-0378">Hydrolase</keyword>
<dbReference type="Gene3D" id="3.20.20.80">
    <property type="entry name" value="Glycosidases"/>
    <property type="match status" value="1"/>
</dbReference>
<dbReference type="PANTHER" id="PTHR10030:SF37">
    <property type="entry name" value="ALPHA-L-FUCOSIDASE-RELATED"/>
    <property type="match status" value="1"/>
</dbReference>
<evidence type="ECO:0000256" key="4">
    <source>
        <dbReference type="ARBA" id="ARBA00022729"/>
    </source>
</evidence>
<dbReference type="InterPro" id="IPR017853">
    <property type="entry name" value="GH"/>
</dbReference>
<gene>
    <name evidence="8" type="ORF">ERS852491_02798</name>
</gene>
<dbReference type="GO" id="GO:0005764">
    <property type="term" value="C:lysosome"/>
    <property type="evidence" value="ECO:0007669"/>
    <property type="project" value="TreeGrafter"/>
</dbReference>
<dbReference type="InterPro" id="IPR000933">
    <property type="entry name" value="Glyco_hydro_29"/>
</dbReference>
<name>A0A174GMI2_9FIRM</name>
<evidence type="ECO:0000256" key="6">
    <source>
        <dbReference type="ARBA" id="ARBA00023295"/>
    </source>
</evidence>
<dbReference type="Proteomes" id="UP000095544">
    <property type="component" value="Unassembled WGS sequence"/>
</dbReference>
<protein>
    <recommendedName>
        <fullName evidence="3">alpha-L-fucosidase</fullName>
        <ecNumber evidence="3">3.2.1.51</ecNumber>
    </recommendedName>
</protein>
<dbReference type="EMBL" id="CYZU01000025">
    <property type="protein sequence ID" value="CUO63171.1"/>
    <property type="molecule type" value="Genomic_DNA"/>
</dbReference>
<dbReference type="PRINTS" id="PR00741">
    <property type="entry name" value="GLHYDRLASE29"/>
</dbReference>
<evidence type="ECO:0000259" key="7">
    <source>
        <dbReference type="Pfam" id="PF01120"/>
    </source>
</evidence>
<comment type="similarity">
    <text evidence="2">Belongs to the glycosyl hydrolase 29 family.</text>
</comment>
<dbReference type="EC" id="3.2.1.51" evidence="3"/>
<dbReference type="AlphaFoldDB" id="A0A174GMI2"/>
<dbReference type="InterPro" id="IPR016286">
    <property type="entry name" value="FUC_metazoa-typ"/>
</dbReference>
<keyword evidence="6" id="KW-0326">Glycosidase</keyword>
<feature type="domain" description="Glycoside hydrolase family 29 N-terminal" evidence="7">
    <location>
        <begin position="4"/>
        <end position="309"/>
    </location>
</feature>
<dbReference type="SUPFAM" id="SSF51445">
    <property type="entry name" value="(Trans)glycosidases"/>
    <property type="match status" value="1"/>
</dbReference>
<evidence type="ECO:0000256" key="1">
    <source>
        <dbReference type="ARBA" id="ARBA00004071"/>
    </source>
</evidence>